<dbReference type="PANTHER" id="PTHR23026:SF123">
    <property type="entry name" value="NAD(P)H NITROREDUCTASE RV3131-RELATED"/>
    <property type="match status" value="1"/>
</dbReference>
<dbReference type="OrthoDB" id="8156917at2"/>
<dbReference type="InterPro" id="IPR050627">
    <property type="entry name" value="Nitroreductase/BluB"/>
</dbReference>
<protein>
    <recommendedName>
        <fullName evidence="3">Nitroreductase</fullName>
    </recommendedName>
</protein>
<dbReference type="SUPFAM" id="SSF55469">
    <property type="entry name" value="FMN-dependent nitroreductase-like"/>
    <property type="match status" value="2"/>
</dbReference>
<name>A0A4Q7JDG6_9PSEU</name>
<dbReference type="AlphaFoldDB" id="A0A4Q7JDG6"/>
<evidence type="ECO:0000313" key="1">
    <source>
        <dbReference type="EMBL" id="RZQ65930.1"/>
    </source>
</evidence>
<keyword evidence="2" id="KW-1185">Reference proteome</keyword>
<evidence type="ECO:0000313" key="2">
    <source>
        <dbReference type="Proteomes" id="UP000292003"/>
    </source>
</evidence>
<dbReference type="NCBIfam" id="NF047509">
    <property type="entry name" value="Rv3131_FMN_oxido"/>
    <property type="match status" value="1"/>
</dbReference>
<proteinExistence type="predicted"/>
<comment type="caution">
    <text evidence="1">The sequence shown here is derived from an EMBL/GenBank/DDBJ whole genome shotgun (WGS) entry which is preliminary data.</text>
</comment>
<sequence>MTRPLPTPVDQALAAAVRAPSPHNTQPWCFRVGPDRVELRLDRDRVLRVADPDGREARLSCGAALLNLTITLAANGIHARIRLVPAAGDPDLLAVVELAGNHHASPEERELAEAVYRRHTNRRPYLDRPVPEASRARLSRAAQTAGGRLDFLDQPSRYEAVASLVRQAEMVHGTDSRYAAEAARWTGRDVASPDGVPTVSAAPPALEDQFVPQRGSHANPDLPARAYERQPLLAAVLTGGEGPRADLRGGMVMQRVLLTATALGLASSFVSQPFETPDTRTELDRIFGDAGTVHTLLRLGYGYPVRMTSRRPAADVARPIPELP</sequence>
<organism evidence="1 2">
    <name type="scientific">Amycolatopsis suaedae</name>
    <dbReference type="NCBI Taxonomy" id="2510978"/>
    <lineage>
        <taxon>Bacteria</taxon>
        <taxon>Bacillati</taxon>
        <taxon>Actinomycetota</taxon>
        <taxon>Actinomycetes</taxon>
        <taxon>Pseudonocardiales</taxon>
        <taxon>Pseudonocardiaceae</taxon>
        <taxon>Amycolatopsis</taxon>
    </lineage>
</organism>
<dbReference type="Gene3D" id="3.40.109.10">
    <property type="entry name" value="NADH Oxidase"/>
    <property type="match status" value="1"/>
</dbReference>
<dbReference type="InterPro" id="IPR000415">
    <property type="entry name" value="Nitroreductase-like"/>
</dbReference>
<accession>A0A4Q7JDG6</accession>
<dbReference type="EMBL" id="SFCC01000001">
    <property type="protein sequence ID" value="RZQ65930.1"/>
    <property type="molecule type" value="Genomic_DNA"/>
</dbReference>
<dbReference type="PANTHER" id="PTHR23026">
    <property type="entry name" value="NADPH NITROREDUCTASE"/>
    <property type="match status" value="1"/>
</dbReference>
<dbReference type="RefSeq" id="WP_130473499.1">
    <property type="nucleotide sequence ID" value="NZ_SFCC01000001.1"/>
</dbReference>
<dbReference type="Proteomes" id="UP000292003">
    <property type="component" value="Unassembled WGS sequence"/>
</dbReference>
<evidence type="ECO:0008006" key="3">
    <source>
        <dbReference type="Google" id="ProtNLM"/>
    </source>
</evidence>
<dbReference type="GO" id="GO:0016491">
    <property type="term" value="F:oxidoreductase activity"/>
    <property type="evidence" value="ECO:0007669"/>
    <property type="project" value="InterPro"/>
</dbReference>
<gene>
    <name evidence="1" type="ORF">EWH70_02325</name>
</gene>
<reference evidence="1 2" key="1">
    <citation type="submission" date="2019-02" db="EMBL/GenBank/DDBJ databases">
        <title>Draft genome sequence of Amycolatopsis sp. 8-3EHSu isolated from roots of Suaeda maritima.</title>
        <authorList>
            <person name="Duangmal K."/>
            <person name="Chantavorakit T."/>
        </authorList>
    </citation>
    <scope>NUCLEOTIDE SEQUENCE [LARGE SCALE GENOMIC DNA]</scope>
    <source>
        <strain evidence="1 2">8-3EHSu</strain>
    </source>
</reference>